<dbReference type="AlphaFoldDB" id="A0A6B0U3F1"/>
<accession>A0A6B0U3F1</accession>
<proteinExistence type="predicted"/>
<name>A0A6B0U3F1_IXORI</name>
<organism evidence="1">
    <name type="scientific">Ixodes ricinus</name>
    <name type="common">Common tick</name>
    <name type="synonym">Acarus ricinus</name>
    <dbReference type="NCBI Taxonomy" id="34613"/>
    <lineage>
        <taxon>Eukaryota</taxon>
        <taxon>Metazoa</taxon>
        <taxon>Ecdysozoa</taxon>
        <taxon>Arthropoda</taxon>
        <taxon>Chelicerata</taxon>
        <taxon>Arachnida</taxon>
        <taxon>Acari</taxon>
        <taxon>Parasitiformes</taxon>
        <taxon>Ixodida</taxon>
        <taxon>Ixodoidea</taxon>
        <taxon>Ixodidae</taxon>
        <taxon>Ixodinae</taxon>
        <taxon>Ixodes</taxon>
    </lineage>
</organism>
<dbReference type="EMBL" id="GIFC01001644">
    <property type="protein sequence ID" value="MXU83727.1"/>
    <property type="molecule type" value="Transcribed_RNA"/>
</dbReference>
<protein>
    <submittedName>
        <fullName evidence="1">Putative secreted protein</fullName>
    </submittedName>
</protein>
<reference evidence="1" key="1">
    <citation type="submission" date="2019-12" db="EMBL/GenBank/DDBJ databases">
        <title>An insight into the sialome of adult female Ixodes ricinus ticks feeding for 6 days.</title>
        <authorList>
            <person name="Perner J."/>
            <person name="Ribeiro J.M.C."/>
        </authorList>
    </citation>
    <scope>NUCLEOTIDE SEQUENCE</scope>
    <source>
        <strain evidence="1">Semi-engorged</strain>
        <tissue evidence="1">Salivary glands</tissue>
    </source>
</reference>
<evidence type="ECO:0000313" key="1">
    <source>
        <dbReference type="EMBL" id="MXU83727.1"/>
    </source>
</evidence>
<sequence>MFLASNICWVSSGTVRALYCWLPRDVRGAKPGMKKWRRGKGTMFTASLRKSAFSWPGNLRQVVTPDMVADTRWFRSP</sequence>